<sequence>MPLCSELPTLEGLIWPHRGHSPPSRHAMVCTCPGRRRKYATESATSLPHKMNSIGASADPRNNAPAAGAIGRDKPPMLTEPPAILTLLEPEETKMASAMLRRNIMAMVGATISLLGFRTARAANAREATTSLIGTWKMVNATSRDPDGKALARPYGPKGMGLVTLNAEGRMMAVLCDGRAELPDGVRRDYASYCGNYTFDGTTLVTKVDASSTSRIAMGSDQVRKVRFEGNRLVLTPPPAEINGVLQHRDIFWERISTEPA</sequence>
<evidence type="ECO:0000313" key="3">
    <source>
        <dbReference type="EMBL" id="TDH59349.1"/>
    </source>
</evidence>
<protein>
    <recommendedName>
        <fullName evidence="2">Lipocalin-like domain-containing protein</fullName>
    </recommendedName>
</protein>
<feature type="region of interest" description="Disordered" evidence="1">
    <location>
        <begin position="51"/>
        <end position="76"/>
    </location>
</feature>
<reference evidence="3 4" key="1">
    <citation type="journal article" date="2016" name="J. Microbiol.">
        <title>Dankookia rubra gen. nov., sp. nov., an alphaproteobacterium isolated from sediment of a shallow stream.</title>
        <authorList>
            <person name="Kim W.H."/>
            <person name="Kim D.H."/>
            <person name="Kang K."/>
            <person name="Ahn T.Y."/>
        </authorList>
    </citation>
    <scope>NUCLEOTIDE SEQUENCE [LARGE SCALE GENOMIC DNA]</scope>
    <source>
        <strain evidence="3 4">JCM30602</strain>
    </source>
</reference>
<organism evidence="3 4">
    <name type="scientific">Dankookia rubra</name>
    <dbReference type="NCBI Taxonomy" id="1442381"/>
    <lineage>
        <taxon>Bacteria</taxon>
        <taxon>Pseudomonadati</taxon>
        <taxon>Pseudomonadota</taxon>
        <taxon>Alphaproteobacteria</taxon>
        <taxon>Acetobacterales</taxon>
        <taxon>Roseomonadaceae</taxon>
        <taxon>Dankookia</taxon>
    </lineage>
</organism>
<dbReference type="EMBL" id="SMSJ01000070">
    <property type="protein sequence ID" value="TDH59349.1"/>
    <property type="molecule type" value="Genomic_DNA"/>
</dbReference>
<dbReference type="AlphaFoldDB" id="A0A4R5Q9Y4"/>
<keyword evidence="4" id="KW-1185">Reference proteome</keyword>
<accession>A0A4R5Q9Y4</accession>
<dbReference type="Proteomes" id="UP000295096">
    <property type="component" value="Unassembled WGS sequence"/>
</dbReference>
<dbReference type="OrthoDB" id="7271257at2"/>
<gene>
    <name evidence="3" type="ORF">E2C06_27915</name>
</gene>
<evidence type="ECO:0000313" key="4">
    <source>
        <dbReference type="Proteomes" id="UP000295096"/>
    </source>
</evidence>
<feature type="domain" description="Lipocalin-like" evidence="2">
    <location>
        <begin position="133"/>
        <end position="255"/>
    </location>
</feature>
<dbReference type="Pfam" id="PF13924">
    <property type="entry name" value="Lipocalin_5"/>
    <property type="match status" value="1"/>
</dbReference>
<comment type="caution">
    <text evidence="3">The sequence shown here is derived from an EMBL/GenBank/DDBJ whole genome shotgun (WGS) entry which is preliminary data.</text>
</comment>
<name>A0A4R5Q9Y4_9PROT</name>
<proteinExistence type="predicted"/>
<evidence type="ECO:0000259" key="2">
    <source>
        <dbReference type="Pfam" id="PF13924"/>
    </source>
</evidence>
<evidence type="ECO:0000256" key="1">
    <source>
        <dbReference type="SAM" id="MobiDB-lite"/>
    </source>
</evidence>
<dbReference type="InterPro" id="IPR024311">
    <property type="entry name" value="Lipocalin-like"/>
</dbReference>